<sequence length="125" mass="14211">MRILLDTHIALWVFAGDKRIEPVSNEILSSETKIYISAASWWELAIKIGQGKLEADLKELRWAAKESGFIELSVKGEHTEALLQLPPIHKDPFDRLLVAQAITEPMKLLTADNKLSDYSELIWKI</sequence>
<dbReference type="EMBL" id="JACCKB010000139">
    <property type="protein sequence ID" value="NYZ69758.1"/>
    <property type="molecule type" value="Genomic_DNA"/>
</dbReference>
<dbReference type="InterPro" id="IPR052919">
    <property type="entry name" value="TA_system_RNase"/>
</dbReference>
<evidence type="ECO:0000313" key="3">
    <source>
        <dbReference type="Proteomes" id="UP000569732"/>
    </source>
</evidence>
<accession>A0A853IGV4</accession>
<reference evidence="2 3" key="1">
    <citation type="submission" date="2020-07" db="EMBL/GenBank/DDBJ databases">
        <title>Endozoicomonas sp. nov., isolated from sediment.</title>
        <authorList>
            <person name="Gu T."/>
        </authorList>
    </citation>
    <scope>NUCLEOTIDE SEQUENCE [LARGE SCALE GENOMIC DNA]</scope>
    <source>
        <strain evidence="2 3">SM1973</strain>
    </source>
</reference>
<dbReference type="AlphaFoldDB" id="A0A853IGV4"/>
<dbReference type="PANTHER" id="PTHR36173:SF2">
    <property type="entry name" value="RIBONUCLEASE VAPC16"/>
    <property type="match status" value="1"/>
</dbReference>
<dbReference type="Proteomes" id="UP000569732">
    <property type="component" value="Unassembled WGS sequence"/>
</dbReference>
<dbReference type="PANTHER" id="PTHR36173">
    <property type="entry name" value="RIBONUCLEASE VAPC16-RELATED"/>
    <property type="match status" value="1"/>
</dbReference>
<dbReference type="Pfam" id="PF01850">
    <property type="entry name" value="PIN"/>
    <property type="match status" value="1"/>
</dbReference>
<protein>
    <submittedName>
        <fullName evidence="2">Type II toxin-antitoxin system VapC family toxin</fullName>
    </submittedName>
</protein>
<proteinExistence type="predicted"/>
<dbReference type="Gene3D" id="3.40.50.1010">
    <property type="entry name" value="5'-nuclease"/>
    <property type="match status" value="1"/>
</dbReference>
<organism evidence="2 3">
    <name type="scientific">Spartinivicinus marinus</name>
    <dbReference type="NCBI Taxonomy" id="2994442"/>
    <lineage>
        <taxon>Bacteria</taxon>
        <taxon>Pseudomonadati</taxon>
        <taxon>Pseudomonadota</taxon>
        <taxon>Gammaproteobacteria</taxon>
        <taxon>Oceanospirillales</taxon>
        <taxon>Zooshikellaceae</taxon>
        <taxon>Spartinivicinus</taxon>
    </lineage>
</organism>
<dbReference type="InterPro" id="IPR029060">
    <property type="entry name" value="PIN-like_dom_sf"/>
</dbReference>
<feature type="domain" description="PIN" evidence="1">
    <location>
        <begin position="3"/>
        <end position="119"/>
    </location>
</feature>
<dbReference type="InterPro" id="IPR002716">
    <property type="entry name" value="PIN_dom"/>
</dbReference>
<evidence type="ECO:0000313" key="2">
    <source>
        <dbReference type="EMBL" id="NYZ69758.1"/>
    </source>
</evidence>
<comment type="caution">
    <text evidence="2">The sequence shown here is derived from an EMBL/GenBank/DDBJ whole genome shotgun (WGS) entry which is preliminary data.</text>
</comment>
<keyword evidence="3" id="KW-1185">Reference proteome</keyword>
<dbReference type="RefSeq" id="WP_180571735.1">
    <property type="nucleotide sequence ID" value="NZ_JACCKB010000139.1"/>
</dbReference>
<dbReference type="InterPro" id="IPR041705">
    <property type="entry name" value="PIN_Sll0205"/>
</dbReference>
<gene>
    <name evidence="2" type="ORF">H0A36_27480</name>
</gene>
<evidence type="ECO:0000259" key="1">
    <source>
        <dbReference type="Pfam" id="PF01850"/>
    </source>
</evidence>
<name>A0A853IGV4_9GAMM</name>
<dbReference type="SUPFAM" id="SSF88723">
    <property type="entry name" value="PIN domain-like"/>
    <property type="match status" value="1"/>
</dbReference>
<dbReference type="CDD" id="cd09872">
    <property type="entry name" value="PIN_Sll0205-like"/>
    <property type="match status" value="1"/>
</dbReference>